<evidence type="ECO:0000259" key="12">
    <source>
        <dbReference type="PROSITE" id="PS50929"/>
    </source>
</evidence>
<dbReference type="GO" id="GO:0016887">
    <property type="term" value="F:ATP hydrolysis activity"/>
    <property type="evidence" value="ECO:0007669"/>
    <property type="project" value="InterPro"/>
</dbReference>
<evidence type="ECO:0000256" key="7">
    <source>
        <dbReference type="ARBA" id="ARBA00022989"/>
    </source>
</evidence>
<keyword evidence="6" id="KW-0067">ATP-binding</keyword>
<dbReference type="SMART" id="SM00382">
    <property type="entry name" value="AAA"/>
    <property type="match status" value="1"/>
</dbReference>
<dbReference type="InterPro" id="IPR003593">
    <property type="entry name" value="AAA+_ATPase"/>
</dbReference>
<dbReference type="FunFam" id="3.40.50.300:FF:000299">
    <property type="entry name" value="ABC transporter ATP-binding protein/permease"/>
    <property type="match status" value="1"/>
</dbReference>
<dbReference type="Pfam" id="PF00664">
    <property type="entry name" value="ABC_membrane"/>
    <property type="match status" value="1"/>
</dbReference>
<dbReference type="InterPro" id="IPR003439">
    <property type="entry name" value="ABC_transporter-like_ATP-bd"/>
</dbReference>
<dbReference type="InterPro" id="IPR027417">
    <property type="entry name" value="P-loop_NTPase"/>
</dbReference>
<keyword evidence="5" id="KW-0547">Nucleotide-binding</keyword>
<dbReference type="GO" id="GO:0005524">
    <property type="term" value="F:ATP binding"/>
    <property type="evidence" value="ECO:0007669"/>
    <property type="project" value="UniProtKB-KW"/>
</dbReference>
<evidence type="ECO:0000256" key="5">
    <source>
        <dbReference type="ARBA" id="ARBA00022741"/>
    </source>
</evidence>
<dbReference type="InterPro" id="IPR011527">
    <property type="entry name" value="ABC1_TM_dom"/>
</dbReference>
<dbReference type="EMBL" id="BJVJ01000049">
    <property type="protein sequence ID" value="GEL25266.1"/>
    <property type="molecule type" value="Genomic_DNA"/>
</dbReference>
<evidence type="ECO:0000256" key="10">
    <source>
        <dbReference type="SAM" id="Phobius"/>
    </source>
</evidence>
<organism evidence="13 14">
    <name type="scientific">Pseudonocardia sulfidoxydans NBRC 16205</name>
    <dbReference type="NCBI Taxonomy" id="1223511"/>
    <lineage>
        <taxon>Bacteria</taxon>
        <taxon>Bacillati</taxon>
        <taxon>Actinomycetota</taxon>
        <taxon>Actinomycetes</taxon>
        <taxon>Pseudonocardiales</taxon>
        <taxon>Pseudonocardiaceae</taxon>
        <taxon>Pseudonocardia</taxon>
    </lineage>
</organism>
<dbReference type="CDD" id="cd18550">
    <property type="entry name" value="ABC_6TM_exporter_like"/>
    <property type="match status" value="1"/>
</dbReference>
<keyword evidence="2" id="KW-0813">Transport</keyword>
<dbReference type="Gene3D" id="1.20.1560.10">
    <property type="entry name" value="ABC transporter type 1, transmembrane domain"/>
    <property type="match status" value="1"/>
</dbReference>
<dbReference type="AlphaFoldDB" id="A0A511DKE3"/>
<feature type="transmembrane region" description="Helical" evidence="10">
    <location>
        <begin position="172"/>
        <end position="201"/>
    </location>
</feature>
<reference evidence="13 14" key="1">
    <citation type="submission" date="2019-07" db="EMBL/GenBank/DDBJ databases">
        <title>Whole genome shotgun sequence of Pseudonocardia sulfidoxydans NBRC 16205.</title>
        <authorList>
            <person name="Hosoyama A."/>
            <person name="Uohara A."/>
            <person name="Ohji S."/>
            <person name="Ichikawa N."/>
        </authorList>
    </citation>
    <scope>NUCLEOTIDE SEQUENCE [LARGE SCALE GENOMIC DNA]</scope>
    <source>
        <strain evidence="13 14">NBRC 16205</strain>
    </source>
</reference>
<proteinExistence type="inferred from homology"/>
<evidence type="ECO:0000256" key="6">
    <source>
        <dbReference type="ARBA" id="ARBA00022840"/>
    </source>
</evidence>
<dbReference type="InterPro" id="IPR039421">
    <property type="entry name" value="Type_1_exporter"/>
</dbReference>
<evidence type="ECO:0000256" key="2">
    <source>
        <dbReference type="ARBA" id="ARBA00022448"/>
    </source>
</evidence>
<dbReference type="Pfam" id="PF00005">
    <property type="entry name" value="ABC_tran"/>
    <property type="match status" value="1"/>
</dbReference>
<feature type="transmembrane region" description="Helical" evidence="10">
    <location>
        <begin position="81"/>
        <end position="106"/>
    </location>
</feature>
<evidence type="ECO:0000256" key="3">
    <source>
        <dbReference type="ARBA" id="ARBA00022475"/>
    </source>
</evidence>
<dbReference type="GO" id="GO:0005886">
    <property type="term" value="C:plasma membrane"/>
    <property type="evidence" value="ECO:0007669"/>
    <property type="project" value="UniProtKB-SubCell"/>
</dbReference>
<keyword evidence="8 10" id="KW-0472">Membrane</keyword>
<sequence length="665" mass="69962">MDNRFRVMSGVVRAADAPRKITPGTARRIWEFARPHRGGITAFLVLTVASAVIGVVTPLLAGKVVDAIVHSGGGQPGAAQVAAGVVLGLAGGIAALAVSDAALGLVSRWFSARVGEQLIVDLRSAVYEHVQRMPIAFFTRTRTGALVSRLNNDVIGAQSAITSTLANLVSNAIALVLALVVMLGLAWQVTLCALVLLPVFIVPARRMGHRIADLRRESANLNASMSAQMTERFSAPGATLVTLFGRPAEEAAEFRVRAVRVRDIGVRTAMVSRVFVTALSLVSALAQALVYGLGGWLAVTGRIEAGTVVSLALLLTRLYSPMTALANARVDVMTALVSFERVFEVLDLEPMITERPGAVAVPDGPLGVVFRDVRFGYPGAQQVSLASLEEVAVLDDRAGREVLHGVDLEVAPATMLALVGSSGAGKSTIASLVPRLYDVDSGSVEVGGVDVRDLTFASLRGAVGVVTQDGHLFHDTVAANLRYAGPDASDDELWSALRRARLDDMVAALPDGLDTVVGERGYRLSGGERQRLTIARLLLARPRVVILDEATAHLDSESEAAVQEALAEALVGRTAVVIAHRLSTVRAADTIAVVEAGRVVERGTHDALLAADGRYAVLYRTQFAGRQASSDVDVDVDVDVDDGVCGIDGCTVPHGGPHRVDGLVD</sequence>
<evidence type="ECO:0000313" key="13">
    <source>
        <dbReference type="EMBL" id="GEL25266.1"/>
    </source>
</evidence>
<evidence type="ECO:0000259" key="11">
    <source>
        <dbReference type="PROSITE" id="PS50893"/>
    </source>
</evidence>
<comment type="caution">
    <text evidence="13">The sequence shown here is derived from an EMBL/GenBank/DDBJ whole genome shotgun (WGS) entry which is preliminary data.</text>
</comment>
<name>A0A511DKE3_9PSEU</name>
<dbReference type="InterPro" id="IPR017871">
    <property type="entry name" value="ABC_transporter-like_CS"/>
</dbReference>
<comment type="subcellular location">
    <subcellularLocation>
        <location evidence="1">Cell membrane</location>
        <topology evidence="1">Multi-pass membrane protein</topology>
    </subcellularLocation>
</comment>
<protein>
    <submittedName>
        <fullName evidence="13">ABC transporter</fullName>
    </submittedName>
</protein>
<dbReference type="GO" id="GO:0015421">
    <property type="term" value="F:ABC-type oligopeptide transporter activity"/>
    <property type="evidence" value="ECO:0007669"/>
    <property type="project" value="TreeGrafter"/>
</dbReference>
<evidence type="ECO:0000256" key="4">
    <source>
        <dbReference type="ARBA" id="ARBA00022692"/>
    </source>
</evidence>
<dbReference type="PROSITE" id="PS50929">
    <property type="entry name" value="ABC_TM1F"/>
    <property type="match status" value="1"/>
</dbReference>
<dbReference type="SUPFAM" id="SSF90123">
    <property type="entry name" value="ABC transporter transmembrane region"/>
    <property type="match status" value="1"/>
</dbReference>
<gene>
    <name evidence="13" type="ORF">PSU4_42200</name>
</gene>
<evidence type="ECO:0000313" key="14">
    <source>
        <dbReference type="Proteomes" id="UP000321685"/>
    </source>
</evidence>
<dbReference type="SUPFAM" id="SSF52540">
    <property type="entry name" value="P-loop containing nucleoside triphosphate hydrolases"/>
    <property type="match status" value="1"/>
</dbReference>
<feature type="domain" description="ABC transporter" evidence="11">
    <location>
        <begin position="383"/>
        <end position="621"/>
    </location>
</feature>
<feature type="transmembrane region" description="Helical" evidence="10">
    <location>
        <begin position="270"/>
        <end position="290"/>
    </location>
</feature>
<dbReference type="Proteomes" id="UP000321685">
    <property type="component" value="Unassembled WGS sequence"/>
</dbReference>
<dbReference type="PANTHER" id="PTHR43394:SF1">
    <property type="entry name" value="ATP-BINDING CASSETTE SUB-FAMILY B MEMBER 10, MITOCHONDRIAL"/>
    <property type="match status" value="1"/>
</dbReference>
<dbReference type="PROSITE" id="PS00211">
    <property type="entry name" value="ABC_TRANSPORTER_1"/>
    <property type="match status" value="1"/>
</dbReference>
<evidence type="ECO:0000256" key="9">
    <source>
        <dbReference type="ARBA" id="ARBA00061644"/>
    </source>
</evidence>
<dbReference type="PANTHER" id="PTHR43394">
    <property type="entry name" value="ATP-DEPENDENT PERMEASE MDL1, MITOCHONDRIAL"/>
    <property type="match status" value="1"/>
</dbReference>
<keyword evidence="14" id="KW-1185">Reference proteome</keyword>
<accession>A0A511DKE3</accession>
<keyword evidence="4 10" id="KW-0812">Transmembrane</keyword>
<feature type="domain" description="ABC transmembrane type-1" evidence="12">
    <location>
        <begin position="44"/>
        <end position="334"/>
    </location>
</feature>
<keyword evidence="7 10" id="KW-1133">Transmembrane helix</keyword>
<evidence type="ECO:0000256" key="8">
    <source>
        <dbReference type="ARBA" id="ARBA00023136"/>
    </source>
</evidence>
<dbReference type="PROSITE" id="PS50893">
    <property type="entry name" value="ABC_TRANSPORTER_2"/>
    <property type="match status" value="1"/>
</dbReference>
<evidence type="ECO:0000256" key="1">
    <source>
        <dbReference type="ARBA" id="ARBA00004651"/>
    </source>
</evidence>
<keyword evidence="3" id="KW-1003">Cell membrane</keyword>
<dbReference type="InterPro" id="IPR036640">
    <property type="entry name" value="ABC1_TM_sf"/>
</dbReference>
<comment type="similarity">
    <text evidence="9">Belongs to the ABC transporter superfamily. Lipid exporter (TC 3.A.1.106) family.</text>
</comment>
<dbReference type="Gene3D" id="3.40.50.300">
    <property type="entry name" value="P-loop containing nucleotide triphosphate hydrolases"/>
    <property type="match status" value="1"/>
</dbReference>
<feature type="transmembrane region" description="Helical" evidence="10">
    <location>
        <begin position="40"/>
        <end position="61"/>
    </location>
</feature>